<dbReference type="AlphaFoldDB" id="A0A8J3ACR1"/>
<dbReference type="EMBL" id="BMHA01000004">
    <property type="protein sequence ID" value="GGI05314.1"/>
    <property type="molecule type" value="Genomic_DNA"/>
</dbReference>
<dbReference type="InterPro" id="IPR050834">
    <property type="entry name" value="Glycosyltransf_2"/>
</dbReference>
<sequence>MPLFTVVVPSFGRPAYLSDAIKTIFQQTVRDFEVIVVDDASPEPVEVDDARVRVVRLPVNSGPAAARNHGVAMSDSQYVALLDDDDRWHPERLAMALAAFGRAPIAICGQSPTGIRRLEGFVHDVVLDGLTPNPGATALRRSAWVPMDESYRAAEDLAWWLDLSESFAVATVSAQGLFVREHDGVRRGYGADKRITSSLRLLEERRGYFDMHPRAASFRWKRIGLMHDKLGQRDQARSAYLRSIRIRPTLASLAHYGRTFRG</sequence>
<evidence type="ECO:0000256" key="1">
    <source>
        <dbReference type="PROSITE-ProRule" id="PRU00339"/>
    </source>
</evidence>
<dbReference type="InterPro" id="IPR001173">
    <property type="entry name" value="Glyco_trans_2-like"/>
</dbReference>
<reference evidence="3" key="2">
    <citation type="submission" date="2020-09" db="EMBL/GenBank/DDBJ databases">
        <authorList>
            <person name="Sun Q."/>
            <person name="Zhou Y."/>
        </authorList>
    </citation>
    <scope>NUCLEOTIDE SEQUENCE</scope>
    <source>
        <strain evidence="3">CGMCC 1.14988</strain>
    </source>
</reference>
<evidence type="ECO:0000313" key="3">
    <source>
        <dbReference type="EMBL" id="GGI05314.1"/>
    </source>
</evidence>
<keyword evidence="4" id="KW-1185">Reference proteome</keyword>
<evidence type="ECO:0000259" key="2">
    <source>
        <dbReference type="Pfam" id="PF00535"/>
    </source>
</evidence>
<name>A0A8J3ACR1_9ACTN</name>
<dbReference type="Proteomes" id="UP000650511">
    <property type="component" value="Unassembled WGS sequence"/>
</dbReference>
<accession>A0A8J3ACR1</accession>
<dbReference type="SUPFAM" id="SSF53448">
    <property type="entry name" value="Nucleotide-diphospho-sugar transferases"/>
    <property type="match status" value="1"/>
</dbReference>
<protein>
    <recommendedName>
        <fullName evidence="2">Glycosyltransferase 2-like domain-containing protein</fullName>
    </recommendedName>
</protein>
<dbReference type="Gene3D" id="3.90.550.10">
    <property type="entry name" value="Spore Coat Polysaccharide Biosynthesis Protein SpsA, Chain A"/>
    <property type="match status" value="1"/>
</dbReference>
<reference evidence="3" key="1">
    <citation type="journal article" date="2014" name="Int. J. Syst. Evol. Microbiol.">
        <title>Complete genome sequence of Corynebacterium casei LMG S-19264T (=DSM 44701T), isolated from a smear-ripened cheese.</title>
        <authorList>
            <consortium name="US DOE Joint Genome Institute (JGI-PGF)"/>
            <person name="Walter F."/>
            <person name="Albersmeier A."/>
            <person name="Kalinowski J."/>
            <person name="Ruckert C."/>
        </authorList>
    </citation>
    <scope>NUCLEOTIDE SEQUENCE</scope>
    <source>
        <strain evidence="3">CGMCC 1.14988</strain>
    </source>
</reference>
<dbReference type="InterPro" id="IPR019734">
    <property type="entry name" value="TPR_rpt"/>
</dbReference>
<organism evidence="3 4">
    <name type="scientific">Egicoccus halophilus</name>
    <dbReference type="NCBI Taxonomy" id="1670830"/>
    <lineage>
        <taxon>Bacteria</taxon>
        <taxon>Bacillati</taxon>
        <taxon>Actinomycetota</taxon>
        <taxon>Nitriliruptoria</taxon>
        <taxon>Egicoccales</taxon>
        <taxon>Egicoccaceae</taxon>
        <taxon>Egicoccus</taxon>
    </lineage>
</organism>
<dbReference type="PANTHER" id="PTHR43685">
    <property type="entry name" value="GLYCOSYLTRANSFERASE"/>
    <property type="match status" value="1"/>
</dbReference>
<dbReference type="PROSITE" id="PS50005">
    <property type="entry name" value="TPR"/>
    <property type="match status" value="1"/>
</dbReference>
<feature type="repeat" description="TPR" evidence="1">
    <location>
        <begin position="217"/>
        <end position="250"/>
    </location>
</feature>
<proteinExistence type="predicted"/>
<dbReference type="PANTHER" id="PTHR43685:SF2">
    <property type="entry name" value="GLYCOSYLTRANSFERASE 2-LIKE DOMAIN-CONTAINING PROTEIN"/>
    <property type="match status" value="1"/>
</dbReference>
<gene>
    <name evidence="3" type="ORF">GCM10011354_13480</name>
</gene>
<feature type="domain" description="Glycosyltransferase 2-like" evidence="2">
    <location>
        <begin position="5"/>
        <end position="111"/>
    </location>
</feature>
<evidence type="ECO:0000313" key="4">
    <source>
        <dbReference type="Proteomes" id="UP000650511"/>
    </source>
</evidence>
<dbReference type="RefSeq" id="WP_165403933.1">
    <property type="nucleotide sequence ID" value="NZ_BMHA01000004.1"/>
</dbReference>
<comment type="caution">
    <text evidence="3">The sequence shown here is derived from an EMBL/GenBank/DDBJ whole genome shotgun (WGS) entry which is preliminary data.</text>
</comment>
<keyword evidence="1" id="KW-0802">TPR repeat</keyword>
<dbReference type="Pfam" id="PF00535">
    <property type="entry name" value="Glycos_transf_2"/>
    <property type="match status" value="1"/>
</dbReference>
<dbReference type="InterPro" id="IPR029044">
    <property type="entry name" value="Nucleotide-diphossugar_trans"/>
</dbReference>
<dbReference type="CDD" id="cd00761">
    <property type="entry name" value="Glyco_tranf_GTA_type"/>
    <property type="match status" value="1"/>
</dbReference>